<organism evidence="1 2">
    <name type="scientific">Providencia stuartii</name>
    <dbReference type="NCBI Taxonomy" id="588"/>
    <lineage>
        <taxon>Bacteria</taxon>
        <taxon>Pseudomonadati</taxon>
        <taxon>Pseudomonadota</taxon>
        <taxon>Gammaproteobacteria</taxon>
        <taxon>Enterobacterales</taxon>
        <taxon>Morganellaceae</taxon>
        <taxon>Providencia</taxon>
    </lineage>
</organism>
<dbReference type="SUPFAM" id="SSF52266">
    <property type="entry name" value="SGNH hydrolase"/>
    <property type="match status" value="1"/>
</dbReference>
<comment type="caution">
    <text evidence="1">The sequence shown here is derived from an EMBL/GenBank/DDBJ whole genome shotgun (WGS) entry which is preliminary data.</text>
</comment>
<dbReference type="AlphaFoldDB" id="A0A1S1HSJ2"/>
<dbReference type="EMBL" id="LVIE01000057">
    <property type="protein sequence ID" value="OHT25215.1"/>
    <property type="molecule type" value="Genomic_DNA"/>
</dbReference>
<dbReference type="Gene3D" id="3.40.50.1110">
    <property type="entry name" value="SGNH hydrolase"/>
    <property type="match status" value="1"/>
</dbReference>
<dbReference type="Pfam" id="PF04311">
    <property type="entry name" value="DUF459"/>
    <property type="match status" value="1"/>
</dbReference>
<name>A0A1S1HSJ2_PROST</name>
<dbReference type="GO" id="GO:0016788">
    <property type="term" value="F:hydrolase activity, acting on ester bonds"/>
    <property type="evidence" value="ECO:0007669"/>
    <property type="project" value="UniProtKB-ARBA"/>
</dbReference>
<proteinExistence type="predicted"/>
<reference evidence="1 2" key="1">
    <citation type="submission" date="2016-03" db="EMBL/GenBank/DDBJ databases">
        <title>Genome sequence of Providencia stuartii strain, isolated from the salivary glands of larval Lucilia sericata.</title>
        <authorList>
            <person name="Yuan Y."/>
            <person name="Zhang Y."/>
            <person name="Fu S."/>
            <person name="Crippen T.L."/>
            <person name="Visi D."/>
            <person name="Benbow M.E."/>
            <person name="Allen M."/>
            <person name="Tomberlin J.K."/>
            <person name="Sze S.-H."/>
            <person name="Tarone A.M."/>
        </authorList>
    </citation>
    <scope>NUCLEOTIDE SEQUENCE [LARGE SCALE GENOMIC DNA]</scope>
    <source>
        <strain evidence="1 2">Crippen</strain>
    </source>
</reference>
<protein>
    <submittedName>
        <fullName evidence="1">Uncharacterized protein</fullName>
    </submittedName>
</protein>
<keyword evidence="2" id="KW-1185">Reference proteome</keyword>
<accession>A0A1S1HSJ2</accession>
<gene>
    <name evidence="1" type="ORF">A3Q29_14965</name>
</gene>
<dbReference type="CDD" id="cd01829">
    <property type="entry name" value="SGNH_hydrolase_peri2"/>
    <property type="match status" value="1"/>
</dbReference>
<dbReference type="RefSeq" id="WP_070925751.1">
    <property type="nucleotide sequence ID" value="NZ_JBALHY010000010.1"/>
</dbReference>
<evidence type="ECO:0000313" key="2">
    <source>
        <dbReference type="Proteomes" id="UP000179588"/>
    </source>
</evidence>
<dbReference type="Proteomes" id="UP000179588">
    <property type="component" value="Unassembled WGS sequence"/>
</dbReference>
<dbReference type="OrthoDB" id="445620at2"/>
<dbReference type="InterPro" id="IPR007407">
    <property type="entry name" value="DUF459"/>
</dbReference>
<evidence type="ECO:0000313" key="1">
    <source>
        <dbReference type="EMBL" id="OHT25215.1"/>
    </source>
</evidence>
<sequence length="396" mass="44622">MLTSEFKKNLIKTGQVLFIVLIAGLLLIWLNQGSLERFWQQKYHRDTPWSGLSGNPVWDYGAYLNDGALAAGSAFLYHASGQQAQDAKEAEALVAANENKKQVFPEGYRVGLHFVNGYIYPAESLSITFPELLKRQPVRSPLKSDRLGPIKAINTGPIIPKTIAKLEKEDQVLFAGDSMMQGVAPHVKNMLLKKYNIDSINLSKQSTGLAYPRFFNWPKTIAKALDDNPKIKVLVVFLGPNDPWDMPPDTGYKYVKFKSEMWEQVYRSRINDILTVARQHNVDVIWVGPPNMRKTSLSDGMQFLRGLYQSEVENSGEIYFSVNDVFKYKDLTYSDYFGDDSSKIKLRSGDGIHFSPKGQQAIAEKVFSLIHYDVEEEKVPHEAEQIASGQIQSSGS</sequence>
<dbReference type="InterPro" id="IPR036514">
    <property type="entry name" value="SGNH_hydro_sf"/>
</dbReference>
<dbReference type="GeneID" id="92277533"/>